<sequence length="215" mass="22735">MIGVVIPVHDEEQLLGACIDSVLQAAAHPELGGETVQVLAVLDACSDGSAAIAEAAGIATLAIDARNVGQARATGVRWLLDRGARWIACTDADSIAGANWLAAQLALGADVVCGTVRIAHWDGIHLDAQARYHAHYQQHDDHRHVHGANLGFSAEAYLRAGGFPPLAAHEDLHLVRAFERSGARISWSSRPAVHTSARLDARAPEGFAAFLRGLL</sequence>
<dbReference type="GO" id="GO:0005886">
    <property type="term" value="C:plasma membrane"/>
    <property type="evidence" value="ECO:0007669"/>
    <property type="project" value="UniProtKB-SubCell"/>
</dbReference>
<keyword evidence="5 8" id="KW-0808">Transferase</keyword>
<evidence type="ECO:0000256" key="1">
    <source>
        <dbReference type="ARBA" id="ARBA00004236"/>
    </source>
</evidence>
<dbReference type="Pfam" id="PF00535">
    <property type="entry name" value="Glycos_transf_2"/>
    <property type="match status" value="1"/>
</dbReference>
<evidence type="ECO:0000259" key="7">
    <source>
        <dbReference type="Pfam" id="PF00535"/>
    </source>
</evidence>
<dbReference type="EC" id="2.4.-.-" evidence="8"/>
<protein>
    <submittedName>
        <fullName evidence="8">Glycosyltransferase</fullName>
        <ecNumber evidence="8">2.4.-.-</ecNumber>
    </submittedName>
</protein>
<comment type="subcellular location">
    <subcellularLocation>
        <location evidence="1">Cell membrane</location>
    </subcellularLocation>
</comment>
<dbReference type="Gene3D" id="3.90.550.10">
    <property type="entry name" value="Spore Coat Polysaccharide Biosynthesis Protein SpsA, Chain A"/>
    <property type="match status" value="1"/>
</dbReference>
<dbReference type="EMBL" id="CP158373">
    <property type="protein sequence ID" value="XBY61513.1"/>
    <property type="molecule type" value="Genomic_DNA"/>
</dbReference>
<dbReference type="GO" id="GO:0016757">
    <property type="term" value="F:glycosyltransferase activity"/>
    <property type="evidence" value="ECO:0007669"/>
    <property type="project" value="UniProtKB-KW"/>
</dbReference>
<keyword evidence="6" id="KW-0472">Membrane</keyword>
<dbReference type="SUPFAM" id="SSF53448">
    <property type="entry name" value="Nucleotide-diphospho-sugar transferases"/>
    <property type="match status" value="1"/>
</dbReference>
<keyword evidence="4 8" id="KW-0328">Glycosyltransferase</keyword>
<dbReference type="PANTHER" id="PTHR43646">
    <property type="entry name" value="GLYCOSYLTRANSFERASE"/>
    <property type="match status" value="1"/>
</dbReference>
<keyword evidence="3" id="KW-0997">Cell inner membrane</keyword>
<dbReference type="AlphaFoldDB" id="A0AAU7XU90"/>
<accession>A0AAU7XU90</accession>
<gene>
    <name evidence="8" type="ORF">ABS648_16225</name>
</gene>
<evidence type="ECO:0000256" key="5">
    <source>
        <dbReference type="ARBA" id="ARBA00022679"/>
    </source>
</evidence>
<name>A0AAU7XU90_9PSED</name>
<dbReference type="PANTHER" id="PTHR43646:SF2">
    <property type="entry name" value="GLYCOSYLTRANSFERASE 2-LIKE DOMAIN-CONTAINING PROTEIN"/>
    <property type="match status" value="1"/>
</dbReference>
<feature type="domain" description="Glycosyltransferase 2-like" evidence="7">
    <location>
        <begin position="4"/>
        <end position="123"/>
    </location>
</feature>
<dbReference type="InterPro" id="IPR029044">
    <property type="entry name" value="Nucleotide-diphossugar_trans"/>
</dbReference>
<evidence type="ECO:0000256" key="6">
    <source>
        <dbReference type="ARBA" id="ARBA00023136"/>
    </source>
</evidence>
<evidence type="ECO:0000256" key="4">
    <source>
        <dbReference type="ARBA" id="ARBA00022676"/>
    </source>
</evidence>
<dbReference type="RefSeq" id="WP_350446197.1">
    <property type="nucleotide sequence ID" value="NZ_CP158373.1"/>
</dbReference>
<reference evidence="8" key="1">
    <citation type="submission" date="2023-08" db="EMBL/GenBank/DDBJ databases">
        <title>Increased levels of nutrients transform a symbiont into a lethal pathobiont.</title>
        <authorList>
            <person name="Lachnit T."/>
            <person name="Ulrich L."/>
            <person name="Willmer F.M."/>
            <person name="Hasenbein T."/>
            <person name="Steiner L.X."/>
            <person name="Wolters M."/>
            <person name="Herbst E.M."/>
            <person name="Deines P."/>
        </authorList>
    </citation>
    <scope>NUCLEOTIDE SEQUENCE</scope>
    <source>
        <strain evidence="8">T3</strain>
    </source>
</reference>
<keyword evidence="2" id="KW-1003">Cell membrane</keyword>
<evidence type="ECO:0000256" key="3">
    <source>
        <dbReference type="ARBA" id="ARBA00022519"/>
    </source>
</evidence>
<evidence type="ECO:0000313" key="8">
    <source>
        <dbReference type="EMBL" id="XBY61513.1"/>
    </source>
</evidence>
<proteinExistence type="predicted"/>
<evidence type="ECO:0000256" key="2">
    <source>
        <dbReference type="ARBA" id="ARBA00022475"/>
    </source>
</evidence>
<dbReference type="InterPro" id="IPR001173">
    <property type="entry name" value="Glyco_trans_2-like"/>
</dbReference>
<organism evidence="8">
    <name type="scientific">Pseudomonas solani</name>
    <dbReference type="NCBI Taxonomy" id="2731552"/>
    <lineage>
        <taxon>Bacteria</taxon>
        <taxon>Pseudomonadati</taxon>
        <taxon>Pseudomonadota</taxon>
        <taxon>Gammaproteobacteria</taxon>
        <taxon>Pseudomonadales</taxon>
        <taxon>Pseudomonadaceae</taxon>
        <taxon>Pseudomonas</taxon>
    </lineage>
</organism>